<dbReference type="InParanoid" id="A0A3A9JYY5"/>
<dbReference type="Proteomes" id="UP000274097">
    <property type="component" value="Unassembled WGS sequence"/>
</dbReference>
<protein>
    <recommendedName>
        <fullName evidence="6">Phage holin family protein</fullName>
    </recommendedName>
</protein>
<evidence type="ECO:0000313" key="4">
    <source>
        <dbReference type="Proteomes" id="UP000274097"/>
    </source>
</evidence>
<feature type="transmembrane region" description="Helical" evidence="1">
    <location>
        <begin position="29"/>
        <end position="54"/>
    </location>
</feature>
<evidence type="ECO:0000313" key="3">
    <source>
        <dbReference type="EMBL" id="RMI26581.1"/>
    </source>
</evidence>
<evidence type="ECO:0000313" key="2">
    <source>
        <dbReference type="EMBL" id="RKK04319.1"/>
    </source>
</evidence>
<keyword evidence="1" id="KW-0472">Membrane</keyword>
<name>A0A3A9JYY5_9PROT</name>
<gene>
    <name evidence="2" type="ORF">D6Z83_09975</name>
    <name evidence="3" type="ORF">EBE87_04760</name>
</gene>
<evidence type="ECO:0000313" key="5">
    <source>
        <dbReference type="Proteomes" id="UP000278036"/>
    </source>
</evidence>
<sequence>MRSLRLLNVAWEAERTRLGLRVQREVRRVILLLAAAVMIGAAFAMLHLIAWIALGDTLSPLWRAVVIFAADLVLALILGLIAMRNPASPAELEAASIRRTALHEARSGIGVSLLPLAFTFLRNRRAKRRERF</sequence>
<comment type="caution">
    <text evidence="2">The sequence shown here is derived from an EMBL/GenBank/DDBJ whole genome shotgun (WGS) entry which is preliminary data.</text>
</comment>
<accession>A0A3A9JYY5</accession>
<feature type="transmembrane region" description="Helical" evidence="1">
    <location>
        <begin position="61"/>
        <end position="83"/>
    </location>
</feature>
<dbReference type="Proteomes" id="UP000278036">
    <property type="component" value="Unassembled WGS sequence"/>
</dbReference>
<proteinExistence type="predicted"/>
<organism evidence="2 5">
    <name type="scientific">Teichococcus wenyumeiae</name>
    <dbReference type="NCBI Taxonomy" id="2478470"/>
    <lineage>
        <taxon>Bacteria</taxon>
        <taxon>Pseudomonadati</taxon>
        <taxon>Pseudomonadota</taxon>
        <taxon>Alphaproteobacteria</taxon>
        <taxon>Acetobacterales</taxon>
        <taxon>Roseomonadaceae</taxon>
        <taxon>Roseomonas</taxon>
    </lineage>
</organism>
<dbReference type="RefSeq" id="WP_120638174.1">
    <property type="nucleotide sequence ID" value="NZ_RAQU01000047.1"/>
</dbReference>
<keyword evidence="1" id="KW-1133">Transmembrane helix</keyword>
<evidence type="ECO:0000256" key="1">
    <source>
        <dbReference type="SAM" id="Phobius"/>
    </source>
</evidence>
<evidence type="ECO:0008006" key="6">
    <source>
        <dbReference type="Google" id="ProtNLM"/>
    </source>
</evidence>
<dbReference type="EMBL" id="RAQU01000047">
    <property type="protein sequence ID" value="RKK04319.1"/>
    <property type="molecule type" value="Genomic_DNA"/>
</dbReference>
<keyword evidence="1" id="KW-0812">Transmembrane</keyword>
<keyword evidence="4" id="KW-1185">Reference proteome</keyword>
<dbReference type="AlphaFoldDB" id="A0A3A9JYY5"/>
<dbReference type="EMBL" id="RFLX01000002">
    <property type="protein sequence ID" value="RMI26581.1"/>
    <property type="molecule type" value="Genomic_DNA"/>
</dbReference>
<reference evidence="2 5" key="1">
    <citation type="submission" date="2018-09" db="EMBL/GenBank/DDBJ databases">
        <title>Roseomonas sp. nov., isolated from feces of Tibetan antelopes in the Qinghai-Tibet plateau, China.</title>
        <authorList>
            <person name="Tian Z."/>
        </authorList>
    </citation>
    <scope>NUCLEOTIDE SEQUENCE [LARGE SCALE GENOMIC DNA]</scope>
    <source>
        <strain evidence="3 4">Z23</strain>
        <strain evidence="2 5">Z24</strain>
    </source>
</reference>